<protein>
    <submittedName>
        <fullName evidence="2">Uncharacterized protein</fullName>
    </submittedName>
</protein>
<gene>
    <name evidence="2" type="ORF">TVAG_167180</name>
</gene>
<keyword evidence="1" id="KW-0175">Coiled coil</keyword>
<evidence type="ECO:0000313" key="3">
    <source>
        <dbReference type="Proteomes" id="UP000001542"/>
    </source>
</evidence>
<sequence length="473" mass="55491">MNDLNNLLNKLDYTKSKEIKYMKQKSFELVGEGNRLFRDKVPGVILTLERDNQHLKEDIEELEEKIDKANKTLTHRMGKIQKLSDMLSVVSLDQSSKNLTDLGNEINHYRNLGHNLKKKFDEIVEQSKACANLVVPIQKTHNRANILSYHEVYARFQENTEERLNKVMDYKFEFNRRIEELLGMYQQSPDLAILVPFFKRTIATNHSIKTRLQTIIDEMKWIEDRVHQTTDIMFDLMSPVVPEGKFSLRTLIDDWTDFTQNNSTVQDQVDDLVDKAAKKRDEVLWRILNCESKIEWITSRLRVWEGEIRGQVFYEESFDDSMAELEKNMDKLEALVNEKWGKSEEKNKLFEELKMMKDSVLKPTKMDIKDIGTPPEYEEVDLEKIKIPFPKLDLTYPDTAMSVNAQVLQVIGPRRRSVMPKNVRGLNPGLKISFYENDDKFRKKLNEAILTYGKEFENTELLSKHIKEIEGKS</sequence>
<dbReference type="InParanoid" id="A2DEC5"/>
<reference evidence="2" key="2">
    <citation type="journal article" date="2007" name="Science">
        <title>Draft genome sequence of the sexually transmitted pathogen Trichomonas vaginalis.</title>
        <authorList>
            <person name="Carlton J.M."/>
            <person name="Hirt R.P."/>
            <person name="Silva J.C."/>
            <person name="Delcher A.L."/>
            <person name="Schatz M."/>
            <person name="Zhao Q."/>
            <person name="Wortman J.R."/>
            <person name="Bidwell S.L."/>
            <person name="Alsmark U.C.M."/>
            <person name="Besteiro S."/>
            <person name="Sicheritz-Ponten T."/>
            <person name="Noel C.J."/>
            <person name="Dacks J.B."/>
            <person name="Foster P.G."/>
            <person name="Simillion C."/>
            <person name="Van de Peer Y."/>
            <person name="Miranda-Saavedra D."/>
            <person name="Barton G.J."/>
            <person name="Westrop G.D."/>
            <person name="Mueller S."/>
            <person name="Dessi D."/>
            <person name="Fiori P.L."/>
            <person name="Ren Q."/>
            <person name="Paulsen I."/>
            <person name="Zhang H."/>
            <person name="Bastida-Corcuera F.D."/>
            <person name="Simoes-Barbosa A."/>
            <person name="Brown M.T."/>
            <person name="Hayes R.D."/>
            <person name="Mukherjee M."/>
            <person name="Okumura C.Y."/>
            <person name="Schneider R."/>
            <person name="Smith A.J."/>
            <person name="Vanacova S."/>
            <person name="Villalvazo M."/>
            <person name="Haas B.J."/>
            <person name="Pertea M."/>
            <person name="Feldblyum T.V."/>
            <person name="Utterback T.R."/>
            <person name="Shu C.L."/>
            <person name="Osoegawa K."/>
            <person name="de Jong P.J."/>
            <person name="Hrdy I."/>
            <person name="Horvathova L."/>
            <person name="Zubacova Z."/>
            <person name="Dolezal P."/>
            <person name="Malik S.B."/>
            <person name="Logsdon J.M. Jr."/>
            <person name="Henze K."/>
            <person name="Gupta A."/>
            <person name="Wang C.C."/>
            <person name="Dunne R.L."/>
            <person name="Upcroft J.A."/>
            <person name="Upcroft P."/>
            <person name="White O."/>
            <person name="Salzberg S.L."/>
            <person name="Tang P."/>
            <person name="Chiu C.-H."/>
            <person name="Lee Y.-S."/>
            <person name="Embley T.M."/>
            <person name="Coombs G.H."/>
            <person name="Mottram J.C."/>
            <person name="Tachezy J."/>
            <person name="Fraser-Liggett C.M."/>
            <person name="Johnson P.J."/>
        </authorList>
    </citation>
    <scope>NUCLEOTIDE SEQUENCE [LARGE SCALE GENOMIC DNA]</scope>
    <source>
        <strain evidence="2">G3</strain>
    </source>
</reference>
<dbReference type="AlphaFoldDB" id="A2DEC5"/>
<organism evidence="2 3">
    <name type="scientific">Trichomonas vaginalis (strain ATCC PRA-98 / G3)</name>
    <dbReference type="NCBI Taxonomy" id="412133"/>
    <lineage>
        <taxon>Eukaryota</taxon>
        <taxon>Metamonada</taxon>
        <taxon>Parabasalia</taxon>
        <taxon>Trichomonadida</taxon>
        <taxon>Trichomonadidae</taxon>
        <taxon>Trichomonas</taxon>
    </lineage>
</organism>
<keyword evidence="3" id="KW-1185">Reference proteome</keyword>
<reference evidence="2" key="1">
    <citation type="submission" date="2006-10" db="EMBL/GenBank/DDBJ databases">
        <authorList>
            <person name="Amadeo P."/>
            <person name="Zhao Q."/>
            <person name="Wortman J."/>
            <person name="Fraser-Liggett C."/>
            <person name="Carlton J."/>
        </authorList>
    </citation>
    <scope>NUCLEOTIDE SEQUENCE</scope>
    <source>
        <strain evidence="2">G3</strain>
    </source>
</reference>
<name>A2DEC5_TRIV3</name>
<accession>A2DEC5</accession>
<dbReference type="EMBL" id="DS113191">
    <property type="protein sequence ID" value="EAY21343.1"/>
    <property type="molecule type" value="Genomic_DNA"/>
</dbReference>
<dbReference type="VEuPathDB" id="TrichDB:TVAGG3_0175460"/>
<dbReference type="Gene3D" id="1.10.287.1490">
    <property type="match status" value="1"/>
</dbReference>
<dbReference type="KEGG" id="tva:5466891"/>
<evidence type="ECO:0000256" key="1">
    <source>
        <dbReference type="SAM" id="Coils"/>
    </source>
</evidence>
<dbReference type="RefSeq" id="XP_001582329.1">
    <property type="nucleotide sequence ID" value="XM_001582279.1"/>
</dbReference>
<proteinExistence type="predicted"/>
<dbReference type="VEuPathDB" id="TrichDB:TVAG_167180"/>
<feature type="coiled-coil region" evidence="1">
    <location>
        <begin position="45"/>
        <end position="79"/>
    </location>
</feature>
<dbReference type="Proteomes" id="UP000001542">
    <property type="component" value="Unassembled WGS sequence"/>
</dbReference>
<evidence type="ECO:0000313" key="2">
    <source>
        <dbReference type="EMBL" id="EAY21343.1"/>
    </source>
</evidence>